<name>A0A183TI58_SCHSO</name>
<sequence length="281" mass="32048">MSSSDASKDKFYEDLHALLATVPKVDKLIVFDNFNTPIGTDHAAWQGVLDPHGLGSCNDNGLLLLCTFAKHRLLLTNTFFRLPMREKATWMHLHNNAIVETRWCLLRNVIQSTALLVLGRAHCQHQDWFDDDDVDISNLLAEKNGLHKAYMDLRTDATKADFFRSRRLVQQRLREMQDAWMIRKAEEIQGYADRNERKNFLKAIKAIYGPCINGTAPLLRSDGKTLLTEKSQILKRWAEHFRSVLNCSPAISEAAIDRLPQVDTNNDLDLPPSLPETIRAV</sequence>
<dbReference type="AlphaFoldDB" id="A0A183TI58"/>
<evidence type="ECO:0000313" key="2">
    <source>
        <dbReference type="Proteomes" id="UP000275846"/>
    </source>
</evidence>
<dbReference type="WBParaSite" id="SSLN_0001676801-mRNA-1">
    <property type="protein sequence ID" value="SSLN_0001676801-mRNA-1"/>
    <property type="gene ID" value="SSLN_0001676801"/>
</dbReference>
<reference evidence="3" key="1">
    <citation type="submission" date="2016-06" db="UniProtKB">
        <authorList>
            <consortium name="WormBaseParasite"/>
        </authorList>
    </citation>
    <scope>IDENTIFICATION</scope>
</reference>
<evidence type="ECO:0000313" key="3">
    <source>
        <dbReference type="WBParaSite" id="SSLN_0001676801-mRNA-1"/>
    </source>
</evidence>
<evidence type="ECO:0000313" key="1">
    <source>
        <dbReference type="EMBL" id="VDM02542.1"/>
    </source>
</evidence>
<proteinExistence type="predicted"/>
<gene>
    <name evidence="1" type="ORF">SSLN_LOCUS16156</name>
</gene>
<organism evidence="3">
    <name type="scientific">Schistocephalus solidus</name>
    <name type="common">Tapeworm</name>
    <dbReference type="NCBI Taxonomy" id="70667"/>
    <lineage>
        <taxon>Eukaryota</taxon>
        <taxon>Metazoa</taxon>
        <taxon>Spiralia</taxon>
        <taxon>Lophotrochozoa</taxon>
        <taxon>Platyhelminthes</taxon>
        <taxon>Cestoda</taxon>
        <taxon>Eucestoda</taxon>
        <taxon>Diphyllobothriidea</taxon>
        <taxon>Diphyllobothriidae</taxon>
        <taxon>Schistocephalus</taxon>
    </lineage>
</organism>
<dbReference type="Proteomes" id="UP000275846">
    <property type="component" value="Unassembled WGS sequence"/>
</dbReference>
<dbReference type="EMBL" id="UYSU01040737">
    <property type="protein sequence ID" value="VDM02542.1"/>
    <property type="molecule type" value="Genomic_DNA"/>
</dbReference>
<protein>
    <submittedName>
        <fullName evidence="3">Endonuclease/exonuclease/phosphatase domain-containing protein</fullName>
    </submittedName>
</protein>
<dbReference type="OrthoDB" id="6144240at2759"/>
<keyword evidence="2" id="KW-1185">Reference proteome</keyword>
<reference evidence="1 2" key="2">
    <citation type="submission" date="2018-11" db="EMBL/GenBank/DDBJ databases">
        <authorList>
            <consortium name="Pathogen Informatics"/>
        </authorList>
    </citation>
    <scope>NUCLEOTIDE SEQUENCE [LARGE SCALE GENOMIC DNA]</scope>
    <source>
        <strain evidence="1 2">NST_G2</strain>
    </source>
</reference>
<accession>A0A183TI58</accession>